<organism evidence="1 2">
    <name type="scientific">Butyribacter intestini</name>
    <dbReference type="NCBI Taxonomy" id="1703332"/>
    <lineage>
        <taxon>Bacteria</taxon>
        <taxon>Bacillati</taxon>
        <taxon>Bacillota</taxon>
        <taxon>Clostridia</taxon>
        <taxon>Lachnospirales</taxon>
        <taxon>Lachnospiraceae</taxon>
        <taxon>Butyribacter</taxon>
    </lineage>
</organism>
<protein>
    <submittedName>
        <fullName evidence="1">Uncharacterized protein</fullName>
    </submittedName>
</protein>
<reference evidence="1 2" key="1">
    <citation type="submission" date="2015-10" db="EMBL/GenBank/DDBJ databases">
        <title>Butyribacter intestini gen. nov., sp. nov., a butyric acid-producing bacterium of the family Lachnospiraceae isolated from the human faeces.</title>
        <authorList>
            <person name="Zou Y."/>
            <person name="Xue W."/>
            <person name="Luo G."/>
            <person name="Lv M."/>
        </authorList>
    </citation>
    <scope>NUCLEOTIDE SEQUENCE [LARGE SCALE GENOMIC DNA]</scope>
    <source>
        <strain evidence="1 2">TF01-11</strain>
    </source>
</reference>
<gene>
    <name evidence="1" type="ORF">APZ18_12300</name>
</gene>
<dbReference type="AlphaFoldDB" id="A0AAW3JUU2"/>
<proteinExistence type="predicted"/>
<sequence length="141" mass="16251">MSGFDKIKNLNAPLHSKKIAIGKLTITNKMLGVWCSSRKGADMGQLEKKCIGCGKTFTVSAKNQVYCTVECRENERRKRHAEMYKKRKRQKKVSKVKEKKEVHMGEIATFNDKAKQMGLTYGQYMIFLQAEKDREERAKIS</sequence>
<keyword evidence="2" id="KW-1185">Reference proteome</keyword>
<comment type="caution">
    <text evidence="1">The sequence shown here is derived from an EMBL/GenBank/DDBJ whole genome shotgun (WGS) entry which is preliminary data.</text>
</comment>
<evidence type="ECO:0000313" key="2">
    <source>
        <dbReference type="Proteomes" id="UP000050833"/>
    </source>
</evidence>
<evidence type="ECO:0000313" key="1">
    <source>
        <dbReference type="EMBL" id="KQC85454.1"/>
    </source>
</evidence>
<name>A0AAW3JUU2_9FIRM</name>
<dbReference type="EMBL" id="LLKB01000005">
    <property type="protein sequence ID" value="KQC85454.1"/>
    <property type="molecule type" value="Genomic_DNA"/>
</dbReference>
<accession>A0AAW3JUU2</accession>
<dbReference type="Proteomes" id="UP000050833">
    <property type="component" value="Unassembled WGS sequence"/>
</dbReference>